<dbReference type="InterPro" id="IPR051393">
    <property type="entry name" value="ABC_transporter_permease"/>
</dbReference>
<reference evidence="9" key="1">
    <citation type="journal article" date="2014" name="Int. J. Syst. Evol. Microbiol.">
        <title>Complete genome sequence of Corynebacterium casei LMG S-19264T (=DSM 44701T), isolated from a smear-ripened cheese.</title>
        <authorList>
            <consortium name="US DOE Joint Genome Institute (JGI-PGF)"/>
            <person name="Walter F."/>
            <person name="Albersmeier A."/>
            <person name="Kalinowski J."/>
            <person name="Ruckert C."/>
        </authorList>
    </citation>
    <scope>NUCLEOTIDE SEQUENCE</scope>
    <source>
        <strain evidence="9">JCM 18487</strain>
    </source>
</reference>
<evidence type="ECO:0000256" key="2">
    <source>
        <dbReference type="ARBA" id="ARBA00022448"/>
    </source>
</evidence>
<evidence type="ECO:0000313" key="9">
    <source>
        <dbReference type="EMBL" id="GGJ10735.1"/>
    </source>
</evidence>
<dbReference type="EMBL" id="BMOY01000034">
    <property type="protein sequence ID" value="GGJ10735.1"/>
    <property type="molecule type" value="Genomic_DNA"/>
</dbReference>
<evidence type="ECO:0000313" key="10">
    <source>
        <dbReference type="Proteomes" id="UP000637695"/>
    </source>
</evidence>
<dbReference type="PANTHER" id="PTHR30193">
    <property type="entry name" value="ABC TRANSPORTER PERMEASE PROTEIN"/>
    <property type="match status" value="1"/>
</dbReference>
<dbReference type="CDD" id="cd06261">
    <property type="entry name" value="TM_PBP2"/>
    <property type="match status" value="1"/>
</dbReference>
<feature type="domain" description="ABC transmembrane type-1" evidence="8">
    <location>
        <begin position="68"/>
        <end position="282"/>
    </location>
</feature>
<feature type="transmembrane region" description="Helical" evidence="7">
    <location>
        <begin position="101"/>
        <end position="125"/>
    </location>
</feature>
<evidence type="ECO:0000256" key="5">
    <source>
        <dbReference type="ARBA" id="ARBA00022989"/>
    </source>
</evidence>
<comment type="subcellular location">
    <subcellularLocation>
        <location evidence="1 7">Cell membrane</location>
        <topology evidence="1 7">Multi-pass membrane protein</topology>
    </subcellularLocation>
</comment>
<dbReference type="PANTHER" id="PTHR30193:SF37">
    <property type="entry name" value="INNER MEMBRANE ABC TRANSPORTER PERMEASE PROTEIN YCJO"/>
    <property type="match status" value="1"/>
</dbReference>
<evidence type="ECO:0000259" key="8">
    <source>
        <dbReference type="PROSITE" id="PS50928"/>
    </source>
</evidence>
<dbReference type="SUPFAM" id="SSF161098">
    <property type="entry name" value="MetI-like"/>
    <property type="match status" value="1"/>
</dbReference>
<name>A0A917KE59_9BACL</name>
<dbReference type="PROSITE" id="PS50928">
    <property type="entry name" value="ABC_TM1"/>
    <property type="match status" value="1"/>
</dbReference>
<sequence length="298" mass="32908">MQNTSAMNGQRWLMMVPAVLFFLVFALIPMLVAVYYSFLNWNGLSTPQWVGFANWQTVFASGEAWHAIRLTIEIMVLSWVMQTPLSLLIGVFLAGDQKYRAVYGVFYFTPLLFSSVAVGVTWSYILNPNFGLLDALLKATGLGTGNENWLGEPSTALIVVAAIISWQFIPFHSLLYHSGARQIPESLYEAARIDGAGPVRMFFSITLPQLKYTFITSTVLILTGSLTYFDLIYVLTGGGPGDATLILPMDMYKQAFLNENIGVGSVMAVILAVAGVALSILLLRLSRFNRMESQLEGM</sequence>
<keyword evidence="10" id="KW-1185">Reference proteome</keyword>
<dbReference type="RefSeq" id="WP_229776799.1">
    <property type="nucleotide sequence ID" value="NZ_BMOY01000034.1"/>
</dbReference>
<gene>
    <name evidence="9" type="ORF">GCM10010885_19950</name>
</gene>
<comment type="similarity">
    <text evidence="7">Belongs to the binding-protein-dependent transport system permease family.</text>
</comment>
<evidence type="ECO:0000256" key="4">
    <source>
        <dbReference type="ARBA" id="ARBA00022692"/>
    </source>
</evidence>
<feature type="transmembrane region" description="Helical" evidence="7">
    <location>
        <begin position="156"/>
        <end position="176"/>
    </location>
</feature>
<dbReference type="InterPro" id="IPR035906">
    <property type="entry name" value="MetI-like_sf"/>
</dbReference>
<keyword evidence="6 7" id="KW-0472">Membrane</keyword>
<reference evidence="9" key="2">
    <citation type="submission" date="2020-09" db="EMBL/GenBank/DDBJ databases">
        <authorList>
            <person name="Sun Q."/>
            <person name="Ohkuma M."/>
        </authorList>
    </citation>
    <scope>NUCLEOTIDE SEQUENCE</scope>
    <source>
        <strain evidence="9">JCM 18487</strain>
    </source>
</reference>
<dbReference type="InterPro" id="IPR000515">
    <property type="entry name" value="MetI-like"/>
</dbReference>
<keyword evidence="2 7" id="KW-0813">Transport</keyword>
<evidence type="ECO:0000256" key="1">
    <source>
        <dbReference type="ARBA" id="ARBA00004651"/>
    </source>
</evidence>
<evidence type="ECO:0000256" key="7">
    <source>
        <dbReference type="RuleBase" id="RU363032"/>
    </source>
</evidence>
<dbReference type="Proteomes" id="UP000637695">
    <property type="component" value="Unassembled WGS sequence"/>
</dbReference>
<feature type="transmembrane region" description="Helical" evidence="7">
    <location>
        <begin position="74"/>
        <end position="94"/>
    </location>
</feature>
<feature type="transmembrane region" description="Helical" evidence="7">
    <location>
        <begin position="261"/>
        <end position="283"/>
    </location>
</feature>
<dbReference type="Pfam" id="PF00528">
    <property type="entry name" value="BPD_transp_1"/>
    <property type="match status" value="1"/>
</dbReference>
<protein>
    <submittedName>
        <fullName evidence="9">ABC transporter</fullName>
    </submittedName>
</protein>
<dbReference type="GO" id="GO:0055085">
    <property type="term" value="P:transmembrane transport"/>
    <property type="evidence" value="ECO:0007669"/>
    <property type="project" value="InterPro"/>
</dbReference>
<dbReference type="AlphaFoldDB" id="A0A917KE59"/>
<keyword evidence="3" id="KW-1003">Cell membrane</keyword>
<dbReference type="Gene3D" id="1.10.3720.10">
    <property type="entry name" value="MetI-like"/>
    <property type="match status" value="1"/>
</dbReference>
<evidence type="ECO:0000256" key="3">
    <source>
        <dbReference type="ARBA" id="ARBA00022475"/>
    </source>
</evidence>
<evidence type="ECO:0000256" key="6">
    <source>
        <dbReference type="ARBA" id="ARBA00023136"/>
    </source>
</evidence>
<keyword evidence="4 7" id="KW-0812">Transmembrane</keyword>
<keyword evidence="5 7" id="KW-1133">Transmembrane helix</keyword>
<proteinExistence type="inferred from homology"/>
<comment type="caution">
    <text evidence="9">The sequence shown here is derived from an EMBL/GenBank/DDBJ whole genome shotgun (WGS) entry which is preliminary data.</text>
</comment>
<dbReference type="GO" id="GO:0005886">
    <property type="term" value="C:plasma membrane"/>
    <property type="evidence" value="ECO:0007669"/>
    <property type="project" value="UniProtKB-SubCell"/>
</dbReference>
<feature type="transmembrane region" description="Helical" evidence="7">
    <location>
        <begin position="12"/>
        <end position="38"/>
    </location>
</feature>
<accession>A0A917KE59</accession>
<organism evidence="9 10">
    <name type="scientific">Alicyclobacillus cellulosilyticus</name>
    <dbReference type="NCBI Taxonomy" id="1003997"/>
    <lineage>
        <taxon>Bacteria</taxon>
        <taxon>Bacillati</taxon>
        <taxon>Bacillota</taxon>
        <taxon>Bacilli</taxon>
        <taxon>Bacillales</taxon>
        <taxon>Alicyclobacillaceae</taxon>
        <taxon>Alicyclobacillus</taxon>
    </lineage>
</organism>